<evidence type="ECO:0000256" key="1">
    <source>
        <dbReference type="ARBA" id="ARBA00004141"/>
    </source>
</evidence>
<dbReference type="PANTHER" id="PTHR42038">
    <property type="match status" value="1"/>
</dbReference>
<sequence length="206" mass="22681">MYVESIRVGLRDKTYAMPIAALALNVAWESTYAVHDLMTSVSMQAFVNLIWALADLAIVFTFFKFGRRELPGFVTRRMFAAWGLLVFGAAYAVQWLFFAKFGAHEAARYSAFLQNALMSGLFVQMILARRGLRGQTLTIALAKWIGTLAPTILIGVIQGSRFILGLGILCSVFDLVYSGLVVWFQKHPDGLASDQMPVTVSASAAN</sequence>
<keyword evidence="3 5" id="KW-1133">Transmembrane helix</keyword>
<gene>
    <name evidence="6" type="ORF">BDD14_0142</name>
</gene>
<evidence type="ECO:0000256" key="2">
    <source>
        <dbReference type="ARBA" id="ARBA00022692"/>
    </source>
</evidence>
<dbReference type="GO" id="GO:0016829">
    <property type="term" value="F:lyase activity"/>
    <property type="evidence" value="ECO:0007669"/>
    <property type="project" value="InterPro"/>
</dbReference>
<feature type="transmembrane region" description="Helical" evidence="5">
    <location>
        <begin position="46"/>
        <end position="66"/>
    </location>
</feature>
<evidence type="ECO:0000313" key="6">
    <source>
        <dbReference type="EMBL" id="RZU38852.1"/>
    </source>
</evidence>
<evidence type="ECO:0000256" key="5">
    <source>
        <dbReference type="SAM" id="Phobius"/>
    </source>
</evidence>
<dbReference type="Pfam" id="PF25129">
    <property type="entry name" value="Pyr4-TMTC"/>
    <property type="match status" value="1"/>
</dbReference>
<feature type="transmembrane region" description="Helical" evidence="5">
    <location>
        <begin position="163"/>
        <end position="184"/>
    </location>
</feature>
<reference evidence="6 7" key="1">
    <citation type="submission" date="2019-02" db="EMBL/GenBank/DDBJ databases">
        <title>Genomic Encyclopedia of Archaeal and Bacterial Type Strains, Phase II (KMG-II): from individual species to whole genera.</title>
        <authorList>
            <person name="Goeker M."/>
        </authorList>
    </citation>
    <scope>NUCLEOTIDE SEQUENCE [LARGE SCALE GENOMIC DNA]</scope>
    <source>
        <strain evidence="6 7">DSM 18101</strain>
    </source>
</reference>
<keyword evidence="7" id="KW-1185">Reference proteome</keyword>
<feature type="transmembrane region" description="Helical" evidence="5">
    <location>
        <begin position="15"/>
        <end position="34"/>
    </location>
</feature>
<keyword evidence="2 5" id="KW-0812">Transmembrane</keyword>
<dbReference type="PANTHER" id="PTHR42038:SF2">
    <property type="entry name" value="TERPENE CYCLASE AUSL"/>
    <property type="match status" value="1"/>
</dbReference>
<accession>A0A4Q7YMA1</accession>
<evidence type="ECO:0000256" key="4">
    <source>
        <dbReference type="ARBA" id="ARBA00023136"/>
    </source>
</evidence>
<proteinExistence type="predicted"/>
<dbReference type="AlphaFoldDB" id="A0A4Q7YMA1"/>
<organism evidence="6 7">
    <name type="scientific">Edaphobacter modestus</name>
    <dbReference type="NCBI Taxonomy" id="388466"/>
    <lineage>
        <taxon>Bacteria</taxon>
        <taxon>Pseudomonadati</taxon>
        <taxon>Acidobacteriota</taxon>
        <taxon>Terriglobia</taxon>
        <taxon>Terriglobales</taxon>
        <taxon>Acidobacteriaceae</taxon>
        <taxon>Edaphobacter</taxon>
    </lineage>
</organism>
<feature type="transmembrane region" description="Helical" evidence="5">
    <location>
        <begin position="78"/>
        <end position="97"/>
    </location>
</feature>
<feature type="transmembrane region" description="Helical" evidence="5">
    <location>
        <begin position="109"/>
        <end position="128"/>
    </location>
</feature>
<dbReference type="Proteomes" id="UP000292958">
    <property type="component" value="Unassembled WGS sequence"/>
</dbReference>
<comment type="subcellular location">
    <subcellularLocation>
        <location evidence="1">Membrane</location>
        <topology evidence="1">Multi-pass membrane protein</topology>
    </subcellularLocation>
</comment>
<evidence type="ECO:0000256" key="3">
    <source>
        <dbReference type="ARBA" id="ARBA00022989"/>
    </source>
</evidence>
<protein>
    <submittedName>
        <fullName evidence="6">Uncharacterized protein</fullName>
    </submittedName>
</protein>
<dbReference type="InterPro" id="IPR039020">
    <property type="entry name" value="PaxB-like"/>
</dbReference>
<dbReference type="EMBL" id="SHKW01000001">
    <property type="protein sequence ID" value="RZU38852.1"/>
    <property type="molecule type" value="Genomic_DNA"/>
</dbReference>
<dbReference type="GO" id="GO:0016020">
    <property type="term" value="C:membrane"/>
    <property type="evidence" value="ECO:0007669"/>
    <property type="project" value="UniProtKB-SubCell"/>
</dbReference>
<name>A0A4Q7YMA1_9BACT</name>
<evidence type="ECO:0000313" key="7">
    <source>
        <dbReference type="Proteomes" id="UP000292958"/>
    </source>
</evidence>
<keyword evidence="4 5" id="KW-0472">Membrane</keyword>
<feature type="transmembrane region" description="Helical" evidence="5">
    <location>
        <begin position="140"/>
        <end position="157"/>
    </location>
</feature>
<comment type="caution">
    <text evidence="6">The sequence shown here is derived from an EMBL/GenBank/DDBJ whole genome shotgun (WGS) entry which is preliminary data.</text>
</comment>